<evidence type="ECO:0000259" key="4">
    <source>
        <dbReference type="Pfam" id="PF21984"/>
    </source>
</evidence>
<dbReference type="PANTHER" id="PTHR37293:SF6">
    <property type="entry name" value="DNA REPLICATION PROTEIN DNAD"/>
    <property type="match status" value="1"/>
</dbReference>
<evidence type="ECO:0000313" key="6">
    <source>
        <dbReference type="Proteomes" id="UP000051256"/>
    </source>
</evidence>
<dbReference type="InterPro" id="IPR053162">
    <property type="entry name" value="DnaD"/>
</dbReference>
<gene>
    <name evidence="5" type="ORF">FC56_GL000558</name>
</gene>
<feature type="domain" description="DnaD N-terminal" evidence="4">
    <location>
        <begin position="16"/>
        <end position="113"/>
    </location>
</feature>
<feature type="region of interest" description="Disordered" evidence="2">
    <location>
        <begin position="206"/>
        <end position="238"/>
    </location>
</feature>
<dbReference type="EMBL" id="AYZR01000008">
    <property type="protein sequence ID" value="KRM93839.1"/>
    <property type="molecule type" value="Genomic_DNA"/>
</dbReference>
<reference evidence="5 6" key="1">
    <citation type="journal article" date="2015" name="Genome Announc.">
        <title>Expanding the biotechnology potential of lactobacilli through comparative genomics of 213 strains and associated genera.</title>
        <authorList>
            <person name="Sun Z."/>
            <person name="Harris H.M."/>
            <person name="McCann A."/>
            <person name="Guo C."/>
            <person name="Argimon S."/>
            <person name="Zhang W."/>
            <person name="Yang X."/>
            <person name="Jeffery I.B."/>
            <person name="Cooney J.C."/>
            <person name="Kagawa T.F."/>
            <person name="Liu W."/>
            <person name="Song Y."/>
            <person name="Salvetti E."/>
            <person name="Wrobel A."/>
            <person name="Rasinkangas P."/>
            <person name="Parkhill J."/>
            <person name="Rea M.C."/>
            <person name="O'Sullivan O."/>
            <person name="Ritari J."/>
            <person name="Douillard F.P."/>
            <person name="Paul Ross R."/>
            <person name="Yang R."/>
            <person name="Briner A.E."/>
            <person name="Felis G.E."/>
            <person name="de Vos W.M."/>
            <person name="Barrangou R."/>
            <person name="Klaenhammer T.R."/>
            <person name="Caufield P.W."/>
            <person name="Cui Y."/>
            <person name="Zhang H."/>
            <person name="O'Toole P.W."/>
        </authorList>
    </citation>
    <scope>NUCLEOTIDE SEQUENCE [LARGE SCALE GENOMIC DNA]</scope>
    <source>
        <strain evidence="5 6">DSM 24302</strain>
    </source>
</reference>
<accession>A0A0R2CPU7</accession>
<dbReference type="Gene3D" id="1.10.10.10">
    <property type="entry name" value="Winged helix-like DNA-binding domain superfamily/Winged helix DNA-binding domain"/>
    <property type="match status" value="1"/>
</dbReference>
<dbReference type="InterPro" id="IPR053843">
    <property type="entry name" value="DnaD_N"/>
</dbReference>
<evidence type="ECO:0000256" key="1">
    <source>
        <dbReference type="ARBA" id="ARBA00093462"/>
    </source>
</evidence>
<dbReference type="Pfam" id="PF07261">
    <property type="entry name" value="DnaB_2"/>
    <property type="match status" value="1"/>
</dbReference>
<dbReference type="InterPro" id="IPR036388">
    <property type="entry name" value="WH-like_DNA-bd_sf"/>
</dbReference>
<sequence>MDALAQQLVSAGSTSISNVVLQNFRQLGMTTDELVLYLLVKQNNSTKVLMPDTKKLAEQMGLSEKQIFGLFHQLIAKKLMAITSQAINGKQVDGYDFTPLYTKLDMLIGNQETQSNPPQPVKNKNVSVARLTRQSLFSSLEKEFGRTLSPIEMETVSQWLDLDHYSPELINLALKEAVLNQVYNLKYMDRILMNWEKKNLKTAAQVENAKKNSTRSSKENGLNNYNGPDIPLINLTDQ</sequence>
<evidence type="ECO:0000259" key="3">
    <source>
        <dbReference type="Pfam" id="PF07261"/>
    </source>
</evidence>
<dbReference type="Proteomes" id="UP000051256">
    <property type="component" value="Unassembled WGS sequence"/>
</dbReference>
<dbReference type="PANTHER" id="PTHR37293">
    <property type="entry name" value="PHAGE REPLICATION PROTEIN-RELATED"/>
    <property type="match status" value="1"/>
</dbReference>
<dbReference type="InterPro" id="IPR006343">
    <property type="entry name" value="DnaB/C_C"/>
</dbReference>
<comment type="caution">
    <text evidence="5">The sequence shown here is derived from an EMBL/GenBank/DDBJ whole genome shotgun (WGS) entry which is preliminary data.</text>
</comment>
<feature type="domain" description="DnaB/C C-terminal" evidence="3">
    <location>
        <begin position="137"/>
        <end position="209"/>
    </location>
</feature>
<dbReference type="PATRIC" id="fig|1423802.4.peg.568"/>
<dbReference type="InterPro" id="IPR034829">
    <property type="entry name" value="DnaD-like_sf"/>
</dbReference>
<protein>
    <submittedName>
        <fullName evidence="5">Primosome subunit DnaD</fullName>
    </submittedName>
</protein>
<dbReference type="AlphaFoldDB" id="A0A0R2CPU7"/>
<dbReference type="RefSeq" id="WP_056978334.1">
    <property type="nucleotide sequence ID" value="NZ_AYZR01000008.1"/>
</dbReference>
<organism evidence="5 6">
    <name type="scientific">Lentilactobacillus senioris DSM 24302 = JCM 17472</name>
    <dbReference type="NCBI Taxonomy" id="1423802"/>
    <lineage>
        <taxon>Bacteria</taxon>
        <taxon>Bacillati</taxon>
        <taxon>Bacillota</taxon>
        <taxon>Bacilli</taxon>
        <taxon>Lactobacillales</taxon>
        <taxon>Lactobacillaceae</taxon>
        <taxon>Lentilactobacillus</taxon>
    </lineage>
</organism>
<keyword evidence="6" id="KW-1185">Reference proteome</keyword>
<proteinExistence type="inferred from homology"/>
<name>A0A0R2CPU7_9LACO</name>
<dbReference type="STRING" id="1423802.FC56_GL000558"/>
<dbReference type="SUPFAM" id="SSF158499">
    <property type="entry name" value="DnaD domain-like"/>
    <property type="match status" value="1"/>
</dbReference>
<dbReference type="NCBIfam" id="TIGR01446">
    <property type="entry name" value="DnaD_dom"/>
    <property type="match status" value="1"/>
</dbReference>
<dbReference type="Gene3D" id="1.10.10.630">
    <property type="entry name" value="DnaD domain-like"/>
    <property type="match status" value="1"/>
</dbReference>
<dbReference type="Pfam" id="PF21984">
    <property type="entry name" value="DnaD_N"/>
    <property type="match status" value="1"/>
</dbReference>
<comment type="similarity">
    <text evidence="1">Belongs to the DnaB/DnaD family.</text>
</comment>
<evidence type="ECO:0000313" key="5">
    <source>
        <dbReference type="EMBL" id="KRM93839.1"/>
    </source>
</evidence>
<evidence type="ECO:0000256" key="2">
    <source>
        <dbReference type="SAM" id="MobiDB-lite"/>
    </source>
</evidence>